<feature type="signal peptide" evidence="6">
    <location>
        <begin position="1"/>
        <end position="20"/>
    </location>
</feature>
<comment type="subcellular location">
    <subcellularLocation>
        <location evidence="1">Cell envelope</location>
    </subcellularLocation>
</comment>
<dbReference type="AlphaFoldDB" id="A0A9E2KWR0"/>
<dbReference type="Gene3D" id="3.40.190.10">
    <property type="entry name" value="Periplasmic binding protein-like II"/>
    <property type="match status" value="2"/>
</dbReference>
<reference evidence="7" key="2">
    <citation type="submission" date="2021-04" db="EMBL/GenBank/DDBJ databases">
        <authorList>
            <person name="Gilroy R."/>
        </authorList>
    </citation>
    <scope>NUCLEOTIDE SEQUENCE</scope>
    <source>
        <strain evidence="7">A6-441</strain>
    </source>
</reference>
<keyword evidence="5" id="KW-0574">Periplasm</keyword>
<comment type="caution">
    <text evidence="7">The sequence shown here is derived from an EMBL/GenBank/DDBJ whole genome shotgun (WGS) entry which is preliminary data.</text>
</comment>
<dbReference type="EMBL" id="JAHLFN010000019">
    <property type="protein sequence ID" value="MBU3841878.1"/>
    <property type="molecule type" value="Genomic_DNA"/>
</dbReference>
<evidence type="ECO:0000256" key="4">
    <source>
        <dbReference type="ARBA" id="ARBA00022729"/>
    </source>
</evidence>
<dbReference type="PANTHER" id="PTHR43649">
    <property type="entry name" value="ARABINOSE-BINDING PROTEIN-RELATED"/>
    <property type="match status" value="1"/>
</dbReference>
<dbReference type="CDD" id="cd14748">
    <property type="entry name" value="PBP2_UgpB"/>
    <property type="match status" value="1"/>
</dbReference>
<feature type="chain" id="PRO_5038999539" evidence="6">
    <location>
        <begin position="21"/>
        <end position="430"/>
    </location>
</feature>
<organism evidence="7 8">
    <name type="scientific">Candidatus Fusobacterium pullicola</name>
    <dbReference type="NCBI Taxonomy" id="2838601"/>
    <lineage>
        <taxon>Bacteria</taxon>
        <taxon>Fusobacteriati</taxon>
        <taxon>Fusobacteriota</taxon>
        <taxon>Fusobacteriia</taxon>
        <taxon>Fusobacteriales</taxon>
        <taxon>Fusobacteriaceae</taxon>
        <taxon>Fusobacterium</taxon>
    </lineage>
</organism>
<evidence type="ECO:0000256" key="2">
    <source>
        <dbReference type="ARBA" id="ARBA00008520"/>
    </source>
</evidence>
<keyword evidence="3" id="KW-0813">Transport</keyword>
<reference evidence="7" key="1">
    <citation type="journal article" date="2021" name="PeerJ">
        <title>Extensive microbial diversity within the chicken gut microbiome revealed by metagenomics and culture.</title>
        <authorList>
            <person name="Gilroy R."/>
            <person name="Ravi A."/>
            <person name="Getino M."/>
            <person name="Pursley I."/>
            <person name="Horton D.L."/>
            <person name="Alikhan N.F."/>
            <person name="Baker D."/>
            <person name="Gharbi K."/>
            <person name="Hall N."/>
            <person name="Watson M."/>
            <person name="Adriaenssens E.M."/>
            <person name="Foster-Nyarko E."/>
            <person name="Jarju S."/>
            <person name="Secka A."/>
            <person name="Antonio M."/>
            <person name="Oren A."/>
            <person name="Chaudhuri R.R."/>
            <person name="La Ragione R."/>
            <person name="Hildebrand F."/>
            <person name="Pallen M.J."/>
        </authorList>
    </citation>
    <scope>NUCLEOTIDE SEQUENCE</scope>
    <source>
        <strain evidence="7">A6-441</strain>
    </source>
</reference>
<dbReference type="Proteomes" id="UP000724657">
    <property type="component" value="Unassembled WGS sequence"/>
</dbReference>
<keyword evidence="4 6" id="KW-0732">Signal</keyword>
<dbReference type="Pfam" id="PF13416">
    <property type="entry name" value="SBP_bac_8"/>
    <property type="match status" value="1"/>
</dbReference>
<comment type="similarity">
    <text evidence="2">Belongs to the bacterial solute-binding protein 1 family.</text>
</comment>
<proteinExistence type="inferred from homology"/>
<dbReference type="PROSITE" id="PS01037">
    <property type="entry name" value="SBP_BACTERIAL_1"/>
    <property type="match status" value="1"/>
</dbReference>
<evidence type="ECO:0000256" key="6">
    <source>
        <dbReference type="SAM" id="SignalP"/>
    </source>
</evidence>
<evidence type="ECO:0000256" key="3">
    <source>
        <dbReference type="ARBA" id="ARBA00022448"/>
    </source>
</evidence>
<dbReference type="GO" id="GO:0055085">
    <property type="term" value="P:transmembrane transport"/>
    <property type="evidence" value="ECO:0007669"/>
    <property type="project" value="InterPro"/>
</dbReference>
<sequence>MRVKTAVSLLLLGISTMAAAKEKIVFWHAMGGNFQPTLNKIVEEYNKSQDEYEVEALYQGSYQETLNKFKSVQGTDKAPALVQLNEISTEYMYNSGAITPIQNFVNKDGYDLSKLEDTLINYYTINGTLYSMPFNSSASVLLYNKDAFKEVGLDPEKAPRSYKEISEAAKKLTKGTERYGFAMIMDAWFIEQLLANENTLYVNEENGRVGKAPTGVAYEGDKIKAIFSWLNDMYRTNTATSYGKEYQNTRAAFLSGKVTMYMDSSSGIQQLTELADFEIGTAYVPSESGEFVGVPIGGASLWVTNSVPTKQQEAAWDFIKYAVSKESQALWASSTGYYSVNKEAYNLDLLKNDLEKTPQKLVAVNEIKNTKKTPATSGAVVGVFPELRKLMTDAMEKVYVGNEKLDKVIDKVVKDSDRVIKRYNRLNKSK</sequence>
<name>A0A9E2KWR0_9FUSO</name>
<evidence type="ECO:0000256" key="1">
    <source>
        <dbReference type="ARBA" id="ARBA00004196"/>
    </source>
</evidence>
<dbReference type="InterPro" id="IPR050490">
    <property type="entry name" value="Bact_solute-bd_prot1"/>
</dbReference>
<accession>A0A9E2KWR0</accession>
<evidence type="ECO:0000313" key="8">
    <source>
        <dbReference type="Proteomes" id="UP000724657"/>
    </source>
</evidence>
<dbReference type="InterPro" id="IPR006059">
    <property type="entry name" value="SBP"/>
</dbReference>
<protein>
    <submittedName>
        <fullName evidence="7">ABC transporter substrate-binding protein</fullName>
    </submittedName>
</protein>
<evidence type="ECO:0000256" key="5">
    <source>
        <dbReference type="ARBA" id="ARBA00022764"/>
    </source>
</evidence>
<gene>
    <name evidence="7" type="ORF">IAA47_02660</name>
</gene>
<dbReference type="InterPro" id="IPR006061">
    <property type="entry name" value="SBP_1_CS"/>
</dbReference>
<dbReference type="PANTHER" id="PTHR43649:SF31">
    <property type="entry name" value="SN-GLYCEROL-3-PHOSPHATE-BINDING PERIPLASMIC PROTEIN UGPB"/>
    <property type="match status" value="1"/>
</dbReference>
<evidence type="ECO:0000313" key="7">
    <source>
        <dbReference type="EMBL" id="MBU3841878.1"/>
    </source>
</evidence>
<dbReference type="GO" id="GO:0030313">
    <property type="term" value="C:cell envelope"/>
    <property type="evidence" value="ECO:0007669"/>
    <property type="project" value="UniProtKB-SubCell"/>
</dbReference>
<dbReference type="SUPFAM" id="SSF53850">
    <property type="entry name" value="Periplasmic binding protein-like II"/>
    <property type="match status" value="1"/>
</dbReference>